<keyword evidence="4" id="KW-1185">Reference proteome</keyword>
<organism evidence="3 4">
    <name type="scientific">Actinoplanes digitatis</name>
    <dbReference type="NCBI Taxonomy" id="1868"/>
    <lineage>
        <taxon>Bacteria</taxon>
        <taxon>Bacillati</taxon>
        <taxon>Actinomycetota</taxon>
        <taxon>Actinomycetes</taxon>
        <taxon>Micromonosporales</taxon>
        <taxon>Micromonosporaceae</taxon>
        <taxon>Actinoplanes</taxon>
    </lineage>
</organism>
<gene>
    <name evidence="3" type="ORF">BJ971_003237</name>
</gene>
<dbReference type="Gene3D" id="3.90.1200.10">
    <property type="match status" value="1"/>
</dbReference>
<evidence type="ECO:0000313" key="4">
    <source>
        <dbReference type="Proteomes" id="UP000578112"/>
    </source>
</evidence>
<feature type="compositionally biased region" description="Gly residues" evidence="1">
    <location>
        <begin position="316"/>
        <end position="327"/>
    </location>
</feature>
<dbReference type="SUPFAM" id="SSF56112">
    <property type="entry name" value="Protein kinase-like (PK-like)"/>
    <property type="match status" value="1"/>
</dbReference>
<evidence type="ECO:0000259" key="2">
    <source>
        <dbReference type="Pfam" id="PF01636"/>
    </source>
</evidence>
<dbReference type="InterPro" id="IPR002575">
    <property type="entry name" value="Aminoglycoside_PTrfase"/>
</dbReference>
<dbReference type="Pfam" id="PF01636">
    <property type="entry name" value="APH"/>
    <property type="match status" value="1"/>
</dbReference>
<evidence type="ECO:0000313" key="3">
    <source>
        <dbReference type="EMBL" id="MBB4762681.1"/>
    </source>
</evidence>
<feature type="compositionally biased region" description="Polar residues" evidence="1">
    <location>
        <begin position="222"/>
        <end position="312"/>
    </location>
</feature>
<protein>
    <recommendedName>
        <fullName evidence="2">Aminoglycoside phosphotransferase domain-containing protein</fullName>
    </recommendedName>
</protein>
<dbReference type="Proteomes" id="UP000578112">
    <property type="component" value="Unassembled WGS sequence"/>
</dbReference>
<evidence type="ECO:0000256" key="1">
    <source>
        <dbReference type="SAM" id="MobiDB-lite"/>
    </source>
</evidence>
<feature type="domain" description="Aminoglycoside phosphotransferase" evidence="2">
    <location>
        <begin position="2"/>
        <end position="143"/>
    </location>
</feature>
<dbReference type="InterPro" id="IPR011009">
    <property type="entry name" value="Kinase-like_dom_sf"/>
</dbReference>
<comment type="caution">
    <text evidence="3">The sequence shown here is derived from an EMBL/GenBank/DDBJ whole genome shotgun (WGS) entry which is preliminary data.</text>
</comment>
<dbReference type="AlphaFoldDB" id="A0A7W7MQ03"/>
<reference evidence="3 4" key="1">
    <citation type="submission" date="2020-08" db="EMBL/GenBank/DDBJ databases">
        <title>Sequencing the genomes of 1000 actinobacteria strains.</title>
        <authorList>
            <person name="Klenk H.-P."/>
        </authorList>
    </citation>
    <scope>NUCLEOTIDE SEQUENCE [LARGE SCALE GENOMIC DNA]</scope>
    <source>
        <strain evidence="3 4">DSM 43149</strain>
    </source>
</reference>
<name>A0A7W7MQ03_9ACTN</name>
<dbReference type="EMBL" id="JACHNH010000001">
    <property type="protein sequence ID" value="MBB4762681.1"/>
    <property type="molecule type" value="Genomic_DNA"/>
</dbReference>
<proteinExistence type="predicted"/>
<accession>A0A7W7MQ03</accession>
<feature type="compositionally biased region" description="Basic and acidic residues" evidence="1">
    <location>
        <begin position="212"/>
        <end position="221"/>
    </location>
</feature>
<feature type="region of interest" description="Disordered" evidence="1">
    <location>
        <begin position="198"/>
        <end position="327"/>
    </location>
</feature>
<sequence>MALLRWVPGEGLSGARPGDQRLIGVTLARVHRALLDVSVPDAERFHWVDPRGEHLGIRPWIRGAVAGAVAAYDELDPRTLSWGLLHTDPAPEAFRLDRARGACGLIDWSTALCGPLLYDLASAVMYVGGPGHAGSLIEAYLDQGVVSGGEVERGLPVMLRFRWAVQADYFARRIATDDLTGIDSAAGNEDGLADAYAWFSGPRGRGGGRAGSDGRRAESDRGQAQSDRGQAQSDRGQAQSDRGQAQSDRGQAQSDRGQAQSDRGQAQSDRGQAQSDRGQAQSDRGQAQSDRGQAQSDRGQAQSDRGQAQSDRGQAGPDGSGRIGDGP</sequence>